<accession>A0A6F8YFU6</accession>
<dbReference type="InterPro" id="IPR026881">
    <property type="entry name" value="WYL_dom"/>
</dbReference>
<dbReference type="Pfam" id="PF13625">
    <property type="entry name" value="Helicase_C_3"/>
    <property type="match status" value="1"/>
</dbReference>
<keyword evidence="4" id="KW-1185">Reference proteome</keyword>
<dbReference type="Pfam" id="PF13280">
    <property type="entry name" value="WYL"/>
    <property type="match status" value="1"/>
</dbReference>
<name>A0A6F8YFU6_9ACTN</name>
<evidence type="ECO:0000313" key="3">
    <source>
        <dbReference type="EMBL" id="BCB85014.1"/>
    </source>
</evidence>
<dbReference type="AlphaFoldDB" id="A0A6F8YFU6"/>
<evidence type="ECO:0000313" key="4">
    <source>
        <dbReference type="Proteomes" id="UP000503011"/>
    </source>
</evidence>
<dbReference type="KEGG" id="psuu:Psuf_023270"/>
<dbReference type="InterPro" id="IPR032830">
    <property type="entry name" value="XPB/Ssl2_N"/>
</dbReference>
<reference evidence="3 4" key="2">
    <citation type="submission" date="2020-03" db="EMBL/GenBank/DDBJ databases">
        <authorList>
            <person name="Ichikawa N."/>
            <person name="Kimura A."/>
            <person name="Kitahashi Y."/>
            <person name="Uohara A."/>
        </authorList>
    </citation>
    <scope>NUCLEOTIDE SEQUENCE [LARGE SCALE GENOMIC DNA]</scope>
    <source>
        <strain evidence="3 4">NBRC 105367</strain>
    </source>
</reference>
<dbReference type="EMBL" id="AP022871">
    <property type="protein sequence ID" value="BCB85014.1"/>
    <property type="molecule type" value="Genomic_DNA"/>
</dbReference>
<protein>
    <submittedName>
        <fullName evidence="3">Uncharacterized protein</fullName>
    </submittedName>
</protein>
<dbReference type="PROSITE" id="PS52050">
    <property type="entry name" value="WYL"/>
    <property type="match status" value="1"/>
</dbReference>
<gene>
    <name evidence="3" type="ORF">Psuf_023270</name>
</gene>
<organism evidence="3 4">
    <name type="scientific">Phytohabitans suffuscus</name>
    <dbReference type="NCBI Taxonomy" id="624315"/>
    <lineage>
        <taxon>Bacteria</taxon>
        <taxon>Bacillati</taxon>
        <taxon>Actinomycetota</taxon>
        <taxon>Actinomycetes</taxon>
        <taxon>Micromonosporales</taxon>
        <taxon>Micromonosporaceae</taxon>
    </lineage>
</organism>
<reference evidence="3 4" key="1">
    <citation type="submission" date="2020-03" db="EMBL/GenBank/DDBJ databases">
        <title>Whole genome shotgun sequence of Phytohabitans suffuscus NBRC 105367.</title>
        <authorList>
            <person name="Komaki H."/>
            <person name="Tamura T."/>
        </authorList>
    </citation>
    <scope>NUCLEOTIDE SEQUENCE [LARGE SCALE GENOMIC DNA]</scope>
    <source>
        <strain evidence="3 4">NBRC 105367</strain>
    </source>
</reference>
<sequence>MRWLAGISADDLAAVLSRRPEALDRPQVSSLTDLASRLQDPDAVMMTAGTLPLPALQVVEVLQALGSEQHEARAGRQRGPAVGLDQLAAALGRKPDDAELAATLSVLTQRALVWPDGDQLRMAGPLWSAFEHPLQLGLPAHALFEGAPAAALYEIAAALGLPRGRTRATALAGVCAALADGERVRSLIASGPVTVRDLLTKVAWEGPLVIAGYYDRPRNGPLAWAERHGLLVWDGWQHAQMPSEVGMALRGPDWRAPFDPLPPAPELVDVAPEMLQRESAAAATTAVEQASALLGAVAATPVALLKAGGVGARELRRLAKSVGCGEPEVRLWLELAYAAGLVGVSGMRVVPTEAYDGWCAADPTGRLLPLLRAWPHLPAAPLAGEGSAALVRDALGMAAYDLRPALLQAASELPEGRGVAGGLAEVLAWRLPMLADDPAVLDGLWREAHLVGAVAHGALTPLGRALLTGAALDTAISALLPSALAEALFQNDLTAVVPGTPAAALATLLDTAAVRESGGGAVTWRFSPASVRAALDAGNTPDGLLADLRAAAVGGALPQVLEYLVGDVGRQHGRVRVRAVGCVIHAEDPTLVAEIAGARSLRPLGLTVLAPTVLASTLPVAETLAALRSAGYAPSGEDAGGVGIVERAARHRVPAPRRAARHRPPRTPADLSALAQRLLSSYVDEPEEPAVRPTPMSVARDVRDHAAHLTAAQRLLLIGAVSQGTPIEISYTDGEGESTRRVIEPAELDGPKLSAWCRLRDDERVFLLSRIESVSPVG</sequence>
<dbReference type="Proteomes" id="UP000503011">
    <property type="component" value="Chromosome"/>
</dbReference>
<evidence type="ECO:0000259" key="1">
    <source>
        <dbReference type="Pfam" id="PF13280"/>
    </source>
</evidence>
<evidence type="ECO:0000259" key="2">
    <source>
        <dbReference type="Pfam" id="PF13625"/>
    </source>
</evidence>
<feature type="domain" description="Helicase XPB/Ssl2 N-terminal" evidence="2">
    <location>
        <begin position="488"/>
        <end position="609"/>
    </location>
</feature>
<feature type="domain" description="WYL" evidence="1">
    <location>
        <begin position="717"/>
        <end position="775"/>
    </location>
</feature>
<proteinExistence type="predicted"/>